<reference evidence="2 3" key="1">
    <citation type="submission" date="2020-08" db="EMBL/GenBank/DDBJ databases">
        <title>The Agave Microbiome: Exploring the role of microbial communities in plant adaptations to desert environments.</title>
        <authorList>
            <person name="Partida-Martinez L.P."/>
        </authorList>
    </citation>
    <scope>NUCLEOTIDE SEQUENCE [LARGE SCALE GENOMIC DNA]</scope>
    <source>
        <strain evidence="2 3">AS2.23</strain>
    </source>
</reference>
<protein>
    <submittedName>
        <fullName evidence="2">Geranylgeranyl reductase family protein</fullName>
    </submittedName>
</protein>
<evidence type="ECO:0000259" key="1">
    <source>
        <dbReference type="Pfam" id="PF01494"/>
    </source>
</evidence>
<dbReference type="PRINTS" id="PR00420">
    <property type="entry name" value="RNGMNOXGNASE"/>
</dbReference>
<dbReference type="EMBL" id="JACHVY010000001">
    <property type="protein sequence ID" value="MBB2900698.1"/>
    <property type="molecule type" value="Genomic_DNA"/>
</dbReference>
<organism evidence="2 3">
    <name type="scientific">Kineococcus radiotolerans</name>
    <dbReference type="NCBI Taxonomy" id="131568"/>
    <lineage>
        <taxon>Bacteria</taxon>
        <taxon>Bacillati</taxon>
        <taxon>Actinomycetota</taxon>
        <taxon>Actinomycetes</taxon>
        <taxon>Kineosporiales</taxon>
        <taxon>Kineosporiaceae</taxon>
        <taxon>Kineococcus</taxon>
    </lineage>
</organism>
<sequence>MTVQTQDADVLVVGAGPAGSTLARHLASAGHRVLVLEKSSFPREKVCGDGLTPRAVHELDLLGLKTPAEDGWTRNRGLRLLGGGVRLQVPWPEISDYPGHGLVHTRSRFDQALAEHAREGGATVLERTSVTGPVLDERTGHVVGVTARPVDEKGRKAGEGTTYRAPVVVAADGVGGRLALSMGLAKREDRPLGIAVRTYFTSPRHDDDWMEAWMELREGDSSSGPLLPGYGWVFGVGDGTSNVGLGVLDPGAGSGDVDYRDLLRRWTAAMPPEWRFREEDQVGPIRGAALPMAFNRTPHYTRGLVLVGDAGGMVNPFNGEGIAYAMQSARFAARAVDEALSAPDARARERALQAYPAAVRADLGGYYTLGRVFVSLIGHPEVMRIATRFGLPRPGLMKLVVKLLANLADPTSKDATDRVVVALKRLAPAT</sequence>
<dbReference type="RefSeq" id="WP_183390829.1">
    <property type="nucleotide sequence ID" value="NZ_JACHVY010000001.1"/>
</dbReference>
<dbReference type="SUPFAM" id="SSF51905">
    <property type="entry name" value="FAD/NAD(P)-binding domain"/>
    <property type="match status" value="1"/>
</dbReference>
<dbReference type="InterPro" id="IPR036188">
    <property type="entry name" value="FAD/NAD-bd_sf"/>
</dbReference>
<dbReference type="InterPro" id="IPR050407">
    <property type="entry name" value="Geranylgeranyl_reductase"/>
</dbReference>
<evidence type="ECO:0000313" key="3">
    <source>
        <dbReference type="Proteomes" id="UP000533269"/>
    </source>
</evidence>
<reference evidence="2 3" key="2">
    <citation type="submission" date="2020-08" db="EMBL/GenBank/DDBJ databases">
        <authorList>
            <person name="Partida-Martinez L."/>
            <person name="Huntemann M."/>
            <person name="Clum A."/>
            <person name="Wang J."/>
            <person name="Palaniappan K."/>
            <person name="Ritter S."/>
            <person name="Chen I.-M."/>
            <person name="Stamatis D."/>
            <person name="Reddy T."/>
            <person name="O'Malley R."/>
            <person name="Daum C."/>
            <person name="Shapiro N."/>
            <person name="Ivanova N."/>
            <person name="Kyrpides N."/>
            <person name="Woyke T."/>
        </authorList>
    </citation>
    <scope>NUCLEOTIDE SEQUENCE [LARGE SCALE GENOMIC DNA]</scope>
    <source>
        <strain evidence="2 3">AS2.23</strain>
    </source>
</reference>
<comment type="caution">
    <text evidence="2">The sequence shown here is derived from an EMBL/GenBank/DDBJ whole genome shotgun (WGS) entry which is preliminary data.</text>
</comment>
<dbReference type="Proteomes" id="UP000533269">
    <property type="component" value="Unassembled WGS sequence"/>
</dbReference>
<dbReference type="PANTHER" id="PTHR42685">
    <property type="entry name" value="GERANYLGERANYL DIPHOSPHATE REDUCTASE"/>
    <property type="match status" value="1"/>
</dbReference>
<gene>
    <name evidence="2" type="ORF">FHR75_001486</name>
</gene>
<dbReference type="GO" id="GO:0071949">
    <property type="term" value="F:FAD binding"/>
    <property type="evidence" value="ECO:0007669"/>
    <property type="project" value="InterPro"/>
</dbReference>
<dbReference type="Pfam" id="PF01494">
    <property type="entry name" value="FAD_binding_3"/>
    <property type="match status" value="1"/>
</dbReference>
<dbReference type="GO" id="GO:0016628">
    <property type="term" value="F:oxidoreductase activity, acting on the CH-CH group of donors, NAD or NADP as acceptor"/>
    <property type="evidence" value="ECO:0007669"/>
    <property type="project" value="InterPro"/>
</dbReference>
<dbReference type="Gene3D" id="3.50.50.60">
    <property type="entry name" value="FAD/NAD(P)-binding domain"/>
    <property type="match status" value="1"/>
</dbReference>
<dbReference type="NCBIfam" id="TIGR02032">
    <property type="entry name" value="GG-red-SF"/>
    <property type="match status" value="1"/>
</dbReference>
<proteinExistence type="predicted"/>
<feature type="domain" description="FAD-binding" evidence="1">
    <location>
        <begin position="7"/>
        <end position="341"/>
    </location>
</feature>
<accession>A0A7W4TKP0</accession>
<dbReference type="InterPro" id="IPR011777">
    <property type="entry name" value="Geranylgeranyl_Rdtase_fam"/>
</dbReference>
<dbReference type="InterPro" id="IPR002938">
    <property type="entry name" value="FAD-bd"/>
</dbReference>
<dbReference type="PANTHER" id="PTHR42685:SF22">
    <property type="entry name" value="CONDITIONED MEDIUM FACTOR RECEPTOR 1"/>
    <property type="match status" value="1"/>
</dbReference>
<name>A0A7W4TKP0_KINRA</name>
<evidence type="ECO:0000313" key="2">
    <source>
        <dbReference type="EMBL" id="MBB2900698.1"/>
    </source>
</evidence>
<dbReference type="AlphaFoldDB" id="A0A7W4TKP0"/>